<dbReference type="OrthoDB" id="2506086at2759"/>
<sequence>MRNVPTGPTKGARTHLWTPCVMPEHGLNLFSQNSPRFGCTLLNIVPKSFHKTDTPTNHHSAYPLNEHLIPAYRGPAANVRINAGINYCLAKSHVRNEHTIGILKGPVHAVDQVMWQPTQRALPNCRLMGLDNEVHQEWQRRHPNDAATADPIHLQRRVKERCVIHKYAFGLLPIRNNRQ</sequence>
<organism evidence="1 2">
    <name type="scientific">Austropuccinia psidii MF-1</name>
    <dbReference type="NCBI Taxonomy" id="1389203"/>
    <lineage>
        <taxon>Eukaryota</taxon>
        <taxon>Fungi</taxon>
        <taxon>Dikarya</taxon>
        <taxon>Basidiomycota</taxon>
        <taxon>Pucciniomycotina</taxon>
        <taxon>Pucciniomycetes</taxon>
        <taxon>Pucciniales</taxon>
        <taxon>Sphaerophragmiaceae</taxon>
        <taxon>Austropuccinia</taxon>
    </lineage>
</organism>
<dbReference type="AlphaFoldDB" id="A0A9Q3J114"/>
<name>A0A9Q3J114_9BASI</name>
<evidence type="ECO:0000313" key="1">
    <source>
        <dbReference type="EMBL" id="MBW0553722.1"/>
    </source>
</evidence>
<evidence type="ECO:0000313" key="2">
    <source>
        <dbReference type="Proteomes" id="UP000765509"/>
    </source>
</evidence>
<gene>
    <name evidence="1" type="ORF">O181_093437</name>
</gene>
<protein>
    <submittedName>
        <fullName evidence="1">Uncharacterized protein</fullName>
    </submittedName>
</protein>
<keyword evidence="2" id="KW-1185">Reference proteome</keyword>
<dbReference type="EMBL" id="AVOT02060181">
    <property type="protein sequence ID" value="MBW0553722.1"/>
    <property type="molecule type" value="Genomic_DNA"/>
</dbReference>
<accession>A0A9Q3J114</accession>
<dbReference type="Proteomes" id="UP000765509">
    <property type="component" value="Unassembled WGS sequence"/>
</dbReference>
<proteinExistence type="predicted"/>
<comment type="caution">
    <text evidence="1">The sequence shown here is derived from an EMBL/GenBank/DDBJ whole genome shotgun (WGS) entry which is preliminary data.</text>
</comment>
<reference evidence="1" key="1">
    <citation type="submission" date="2021-03" db="EMBL/GenBank/DDBJ databases">
        <title>Draft genome sequence of rust myrtle Austropuccinia psidii MF-1, a brazilian biotype.</title>
        <authorList>
            <person name="Quecine M.C."/>
            <person name="Pachon D.M.R."/>
            <person name="Bonatelli M.L."/>
            <person name="Correr F.H."/>
            <person name="Franceschini L.M."/>
            <person name="Leite T.F."/>
            <person name="Margarido G.R.A."/>
            <person name="Almeida C.A."/>
            <person name="Ferrarezi J.A."/>
            <person name="Labate C.A."/>
        </authorList>
    </citation>
    <scope>NUCLEOTIDE SEQUENCE</scope>
    <source>
        <strain evidence="1">MF-1</strain>
    </source>
</reference>